<dbReference type="Pfam" id="PF00646">
    <property type="entry name" value="F-box"/>
    <property type="match status" value="1"/>
</dbReference>
<reference evidence="2 3" key="1">
    <citation type="submission" date="2020-12" db="EMBL/GenBank/DDBJ databases">
        <title>Concerted genomic and epigenomic changes stabilize Arabidopsis allopolyploids.</title>
        <authorList>
            <person name="Chen Z."/>
        </authorList>
    </citation>
    <scope>NUCLEOTIDE SEQUENCE [LARGE SCALE GENOMIC DNA]</scope>
    <source>
        <strain evidence="2">Allo738</strain>
        <tissue evidence="2">Leaf</tissue>
    </source>
</reference>
<name>A0A8T1XIP3_9BRAS</name>
<keyword evidence="3" id="KW-1185">Reference proteome</keyword>
<dbReference type="NCBIfam" id="TIGR01640">
    <property type="entry name" value="F_box_assoc_1"/>
    <property type="match status" value="1"/>
</dbReference>
<gene>
    <name evidence="2" type="ORF">ISN45_Aa08g012830</name>
</gene>
<evidence type="ECO:0000259" key="1">
    <source>
        <dbReference type="PROSITE" id="PS50181"/>
    </source>
</evidence>
<dbReference type="PANTHER" id="PTHR31111:SF58">
    <property type="entry name" value="F-BOX DOMAIN-CONTAINING PROTEIN"/>
    <property type="match status" value="1"/>
</dbReference>
<accession>A0A8T1XIP3</accession>
<dbReference type="Proteomes" id="UP000694240">
    <property type="component" value="Chromosome 13"/>
</dbReference>
<dbReference type="PANTHER" id="PTHR31111">
    <property type="entry name" value="BNAA05G37150D PROTEIN-RELATED"/>
    <property type="match status" value="1"/>
</dbReference>
<evidence type="ECO:0000313" key="2">
    <source>
        <dbReference type="EMBL" id="KAG7533675.1"/>
    </source>
</evidence>
<dbReference type="InterPro" id="IPR001810">
    <property type="entry name" value="F-box_dom"/>
</dbReference>
<dbReference type="SMART" id="SM00256">
    <property type="entry name" value="FBOX"/>
    <property type="match status" value="1"/>
</dbReference>
<dbReference type="PROSITE" id="PS50181">
    <property type="entry name" value="FBOX"/>
    <property type="match status" value="1"/>
</dbReference>
<comment type="caution">
    <text evidence="2">The sequence shown here is derived from an EMBL/GenBank/DDBJ whole genome shotgun (WGS) entry which is preliminary data.</text>
</comment>
<organism evidence="2 3">
    <name type="scientific">Arabidopsis thaliana x Arabidopsis arenosa</name>
    <dbReference type="NCBI Taxonomy" id="1240361"/>
    <lineage>
        <taxon>Eukaryota</taxon>
        <taxon>Viridiplantae</taxon>
        <taxon>Streptophyta</taxon>
        <taxon>Embryophyta</taxon>
        <taxon>Tracheophyta</taxon>
        <taxon>Spermatophyta</taxon>
        <taxon>Magnoliopsida</taxon>
        <taxon>eudicotyledons</taxon>
        <taxon>Gunneridae</taxon>
        <taxon>Pentapetalae</taxon>
        <taxon>rosids</taxon>
        <taxon>malvids</taxon>
        <taxon>Brassicales</taxon>
        <taxon>Brassicaceae</taxon>
        <taxon>Camelineae</taxon>
        <taxon>Arabidopsis</taxon>
    </lineage>
</organism>
<proteinExistence type="predicted"/>
<feature type="domain" description="F-box" evidence="1">
    <location>
        <begin position="27"/>
        <end position="73"/>
    </location>
</feature>
<dbReference type="InterPro" id="IPR017451">
    <property type="entry name" value="F-box-assoc_interact_dom"/>
</dbReference>
<dbReference type="EMBL" id="JAEFBK010000013">
    <property type="protein sequence ID" value="KAG7533675.1"/>
    <property type="molecule type" value="Genomic_DNA"/>
</dbReference>
<dbReference type="AlphaFoldDB" id="A0A8T1XIP3"/>
<evidence type="ECO:0000313" key="3">
    <source>
        <dbReference type="Proteomes" id="UP000694240"/>
    </source>
</evidence>
<sequence length="385" mass="45103">MKRGNEEIKDETSPLPAKRFHCQEISTAEDINIPLDLTVEILKKLPAKSLVRFQCVSKQFASIIGSSRDFIESIVTRSLSQPSRDTHLIFHHLSVNKFPRTDFFIFSSTYHRNIDKESVSILWGLFQYVHGLIFCWSTVYPEAAIYNPTTRQSLCLPEMETAAGNLHLSTSFLGYDPFKNQYKVICLQNYMRWSCHVFTLGDPTRKWRKIQYNFGLHLPLLPPVCIKGTIYYQAKTKQYGSTSTYVLMCFDVRSEIFDQVEAPKTMMDHRCTLINYQGKLGFMCCHKGVEIWVMENDDEKKQEWSKIFFYETEGFEKWHIAGATRGGEIVFVNKELQCYQTLYVYYYDPKRNSMRSVEVDGTMYRRKHLVHIWAVPDHVENTMRL</sequence>
<protein>
    <submittedName>
        <fullName evidence="2">F-box associated interaction domain</fullName>
    </submittedName>
</protein>
<dbReference type="Pfam" id="PF08268">
    <property type="entry name" value="FBA_3"/>
    <property type="match status" value="1"/>
</dbReference>
<dbReference type="InterPro" id="IPR013187">
    <property type="entry name" value="F-box-assoc_dom_typ3"/>
</dbReference>